<dbReference type="RefSeq" id="XP_005767923.1">
    <property type="nucleotide sequence ID" value="XM_005767866.1"/>
</dbReference>
<organism evidence="2 3">
    <name type="scientific">Emiliania huxleyi (strain CCMP1516)</name>
    <dbReference type="NCBI Taxonomy" id="280463"/>
    <lineage>
        <taxon>Eukaryota</taxon>
        <taxon>Haptista</taxon>
        <taxon>Haptophyta</taxon>
        <taxon>Prymnesiophyceae</taxon>
        <taxon>Isochrysidales</taxon>
        <taxon>Noelaerhabdaceae</taxon>
        <taxon>Emiliania</taxon>
    </lineage>
</organism>
<feature type="domain" description="ABC1 atypical kinase-like" evidence="1">
    <location>
        <begin position="351"/>
        <end position="418"/>
    </location>
</feature>
<evidence type="ECO:0000313" key="2">
    <source>
        <dbReference type="EnsemblProtists" id="EOD15494"/>
    </source>
</evidence>
<dbReference type="Pfam" id="PF03109">
    <property type="entry name" value="ABC1"/>
    <property type="match status" value="2"/>
</dbReference>
<dbReference type="HOGENOM" id="CLU_006533_8_2_1"/>
<dbReference type="InterPro" id="IPR011009">
    <property type="entry name" value="Kinase-like_dom_sf"/>
</dbReference>
<dbReference type="PANTHER" id="PTHR43173:SF34">
    <property type="entry name" value="ABC1 ATYPICAL KINASE-LIKE DOMAIN-CONTAINING PROTEIN"/>
    <property type="match status" value="1"/>
</dbReference>
<dbReference type="InterPro" id="IPR004147">
    <property type="entry name" value="ABC1_dom"/>
</dbReference>
<dbReference type="GeneID" id="17261639"/>
<dbReference type="OMA" id="NPVCAYK"/>
<dbReference type="CDD" id="cd05121">
    <property type="entry name" value="ABC1_ADCK3-like"/>
    <property type="match status" value="1"/>
</dbReference>
<dbReference type="EnsemblProtists" id="EOD15494">
    <property type="protein sequence ID" value="EOD15494"/>
    <property type="gene ID" value="EMIHUDRAFT_119352"/>
</dbReference>
<dbReference type="PANTHER" id="PTHR43173">
    <property type="entry name" value="ABC1 FAMILY PROTEIN"/>
    <property type="match status" value="1"/>
</dbReference>
<accession>A0A0D3IW59</accession>
<reference evidence="3" key="1">
    <citation type="journal article" date="2013" name="Nature">
        <title>Pan genome of the phytoplankton Emiliania underpins its global distribution.</title>
        <authorList>
            <person name="Read B.A."/>
            <person name="Kegel J."/>
            <person name="Klute M.J."/>
            <person name="Kuo A."/>
            <person name="Lefebvre S.C."/>
            <person name="Maumus F."/>
            <person name="Mayer C."/>
            <person name="Miller J."/>
            <person name="Monier A."/>
            <person name="Salamov A."/>
            <person name="Young J."/>
            <person name="Aguilar M."/>
            <person name="Claverie J.M."/>
            <person name="Frickenhaus S."/>
            <person name="Gonzalez K."/>
            <person name="Herman E.K."/>
            <person name="Lin Y.C."/>
            <person name="Napier J."/>
            <person name="Ogata H."/>
            <person name="Sarno A.F."/>
            <person name="Shmutz J."/>
            <person name="Schroeder D."/>
            <person name="de Vargas C."/>
            <person name="Verret F."/>
            <person name="von Dassow P."/>
            <person name="Valentin K."/>
            <person name="Van de Peer Y."/>
            <person name="Wheeler G."/>
            <person name="Dacks J.B."/>
            <person name="Delwiche C.F."/>
            <person name="Dyhrman S.T."/>
            <person name="Glockner G."/>
            <person name="John U."/>
            <person name="Richards T."/>
            <person name="Worden A.Z."/>
            <person name="Zhang X."/>
            <person name="Grigoriev I.V."/>
            <person name="Allen A.E."/>
            <person name="Bidle K."/>
            <person name="Borodovsky M."/>
            <person name="Bowler C."/>
            <person name="Brownlee C."/>
            <person name="Cock J.M."/>
            <person name="Elias M."/>
            <person name="Gladyshev V.N."/>
            <person name="Groth M."/>
            <person name="Guda C."/>
            <person name="Hadaegh A."/>
            <person name="Iglesias-Rodriguez M.D."/>
            <person name="Jenkins J."/>
            <person name="Jones B.M."/>
            <person name="Lawson T."/>
            <person name="Leese F."/>
            <person name="Lindquist E."/>
            <person name="Lobanov A."/>
            <person name="Lomsadze A."/>
            <person name="Malik S.B."/>
            <person name="Marsh M.E."/>
            <person name="Mackinder L."/>
            <person name="Mock T."/>
            <person name="Mueller-Roeber B."/>
            <person name="Pagarete A."/>
            <person name="Parker M."/>
            <person name="Probert I."/>
            <person name="Quesneville H."/>
            <person name="Raines C."/>
            <person name="Rensing S.A."/>
            <person name="Riano-Pachon D.M."/>
            <person name="Richier S."/>
            <person name="Rokitta S."/>
            <person name="Shiraiwa Y."/>
            <person name="Soanes D.M."/>
            <person name="van der Giezen M."/>
            <person name="Wahlund T.M."/>
            <person name="Williams B."/>
            <person name="Wilson W."/>
            <person name="Wolfe G."/>
            <person name="Wurch L.L."/>
        </authorList>
    </citation>
    <scope>NUCLEOTIDE SEQUENCE</scope>
</reference>
<reference evidence="2" key="2">
    <citation type="submission" date="2024-10" db="UniProtKB">
        <authorList>
            <consortium name="EnsemblProtists"/>
        </authorList>
    </citation>
    <scope>IDENTIFICATION</scope>
</reference>
<feature type="domain" description="ABC1 atypical kinase-like" evidence="1">
    <location>
        <begin position="112"/>
        <end position="263"/>
    </location>
</feature>
<keyword evidence="3" id="KW-1185">Reference proteome</keyword>
<dbReference type="InterPro" id="IPR051130">
    <property type="entry name" value="Mito_struct-func_regulator"/>
</dbReference>
<evidence type="ECO:0000259" key="1">
    <source>
        <dbReference type="Pfam" id="PF03109"/>
    </source>
</evidence>
<dbReference type="eggNOG" id="KOG1235">
    <property type="taxonomic scope" value="Eukaryota"/>
</dbReference>
<dbReference type="PaxDb" id="2903-EOD15494"/>
<dbReference type="STRING" id="2903.R1E3K0"/>
<dbReference type="KEGG" id="ehx:EMIHUDRAFT_119352"/>
<dbReference type="SUPFAM" id="SSF56112">
    <property type="entry name" value="Protein kinase-like (PK-like)"/>
    <property type="match status" value="1"/>
</dbReference>
<proteinExistence type="predicted"/>
<dbReference type="AlphaFoldDB" id="A0A0D3IW59"/>
<name>A0A0D3IW59_EMIH1</name>
<dbReference type="Proteomes" id="UP000013827">
    <property type="component" value="Unassembled WGS sequence"/>
</dbReference>
<evidence type="ECO:0000313" key="3">
    <source>
        <dbReference type="Proteomes" id="UP000013827"/>
    </source>
</evidence>
<sequence length="521" mass="56755">MLRTLARGGAATVGIGGTALAAYAYGDPGFGRQVSFWRVTGPAVLSYAACSAKHKKSDADTKARAFAALHDHYSKVSLDLILELRGLYIKFGQAAASSPFVPQAYRTQFKVLQNDVPSEDFAAIKQVVEEELGPLDELFEEFSESACGAASIGQAHVAKLRTTGETVVVKVQYPSAARIFLADAQCLRTLISLANPEALPAFEEFEKQLALELDYRAELANLTAIFDAIMPTFADRVVVPRAHSTLSTGRVLTLEYLPGPKLEGEMRRQMAALGMRVDESESMRDWIQRLEAQTTQPATEADDDEREPWRAWLGRVGARVVGIDAALWVVGKVLATGGAAGGAGGLRSQEELRTCLHSLVEVHGFEIFVHGLFNADPHPGNLIAMGDGKVGLIDYGQCKRLEEGPRRAIAELMVKVADDAPHAEVAAAFRRVGVRTEHGGDEFLGKMARLMFGRVSVEMLEPKWHRDLHKTDKMTHYPPDLLMVHRVALILRGLSVACRENVSIAELWRPHAAAALDAGPD</sequence>
<protein>
    <recommendedName>
        <fullName evidence="1">ABC1 atypical kinase-like domain-containing protein</fullName>
    </recommendedName>
</protein>